<keyword evidence="4" id="KW-1185">Reference proteome</keyword>
<name>A0ABT9BM10_9MICO</name>
<feature type="chain" id="PRO_5046431215" evidence="2">
    <location>
        <begin position="31"/>
        <end position="197"/>
    </location>
</feature>
<evidence type="ECO:0000256" key="2">
    <source>
        <dbReference type="SAM" id="SignalP"/>
    </source>
</evidence>
<organism evidence="3 4">
    <name type="scientific">Antiquaquibacter soli</name>
    <dbReference type="NCBI Taxonomy" id="3064523"/>
    <lineage>
        <taxon>Bacteria</taxon>
        <taxon>Bacillati</taxon>
        <taxon>Actinomycetota</taxon>
        <taxon>Actinomycetes</taxon>
        <taxon>Micrococcales</taxon>
        <taxon>Microbacteriaceae</taxon>
        <taxon>Antiquaquibacter</taxon>
    </lineage>
</organism>
<dbReference type="RefSeq" id="WP_305001909.1">
    <property type="nucleotide sequence ID" value="NZ_JAUQUB010000001.1"/>
</dbReference>
<feature type="region of interest" description="Disordered" evidence="1">
    <location>
        <begin position="28"/>
        <end position="55"/>
    </location>
</feature>
<keyword evidence="2" id="KW-0732">Signal</keyword>
<accession>A0ABT9BM10</accession>
<reference evidence="3 4" key="1">
    <citation type="submission" date="2023-07" db="EMBL/GenBank/DDBJ databases">
        <title>Protaetiibacter sp. nov WY-16 isolated from soil.</title>
        <authorList>
            <person name="Liu B."/>
            <person name="Wan Y."/>
        </authorList>
    </citation>
    <scope>NUCLEOTIDE SEQUENCE [LARGE SCALE GENOMIC DNA]</scope>
    <source>
        <strain evidence="3 4">WY-16</strain>
    </source>
</reference>
<protein>
    <submittedName>
        <fullName evidence="3">Arginyl-tRNA synthetase</fullName>
    </submittedName>
</protein>
<evidence type="ECO:0000313" key="3">
    <source>
        <dbReference type="EMBL" id="MDO7881498.1"/>
    </source>
</evidence>
<gene>
    <name evidence="3" type="ORF">Q5716_04580</name>
</gene>
<dbReference type="Proteomes" id="UP001241072">
    <property type="component" value="Unassembled WGS sequence"/>
</dbReference>
<dbReference type="PROSITE" id="PS51257">
    <property type="entry name" value="PROKAR_LIPOPROTEIN"/>
    <property type="match status" value="1"/>
</dbReference>
<evidence type="ECO:0000313" key="4">
    <source>
        <dbReference type="Proteomes" id="UP001241072"/>
    </source>
</evidence>
<proteinExistence type="predicted"/>
<comment type="caution">
    <text evidence="3">The sequence shown here is derived from an EMBL/GenBank/DDBJ whole genome shotgun (WGS) entry which is preliminary data.</text>
</comment>
<dbReference type="EMBL" id="JAUQUB010000001">
    <property type="protein sequence ID" value="MDO7881498.1"/>
    <property type="molecule type" value="Genomic_DNA"/>
</dbReference>
<feature type="signal peptide" evidence="2">
    <location>
        <begin position="1"/>
        <end position="30"/>
    </location>
</feature>
<evidence type="ECO:0000256" key="1">
    <source>
        <dbReference type="SAM" id="MobiDB-lite"/>
    </source>
</evidence>
<sequence>MRLSRHSVLLPVTALAAAVLLAACVPSDEATPTSAPTPSQSTTPTPTGSATPAPQPTAEIIPFSAACDQLVSPQALYDINPNLALLGAFDPDAGTPAADVVAAGGTACRWVNSTSGSTIDVAVAELPAEVSTALKNSLVGDSNSVPTYGVEGYFSVVGGVGEADAFPDPYWVSVVSSDFVEPGDAGPFAITVIDALG</sequence>